<evidence type="ECO:0000256" key="1">
    <source>
        <dbReference type="ARBA" id="ARBA00004194"/>
    </source>
</evidence>
<dbReference type="GO" id="GO:0031985">
    <property type="term" value="C:Golgi cisterna"/>
    <property type="evidence" value="ECO:0000318"/>
    <property type="project" value="GO_Central"/>
</dbReference>
<feature type="compositionally biased region" description="Low complexity" evidence="8">
    <location>
        <begin position="402"/>
        <end position="411"/>
    </location>
</feature>
<dbReference type="InterPro" id="IPR019177">
    <property type="entry name" value="Golgin_subfamily_A_member_5"/>
</dbReference>
<evidence type="ECO:0000256" key="4">
    <source>
        <dbReference type="ARBA" id="ARBA00023034"/>
    </source>
</evidence>
<feature type="region of interest" description="Disordered" evidence="8">
    <location>
        <begin position="29"/>
        <end position="265"/>
    </location>
</feature>
<evidence type="ECO:0000256" key="5">
    <source>
        <dbReference type="ARBA" id="ARBA00023054"/>
    </source>
</evidence>
<dbReference type="OMA" id="QQEYMST"/>
<dbReference type="STRING" id="105231.A0A1Y1HP12"/>
<evidence type="ECO:0000256" key="6">
    <source>
        <dbReference type="ARBA" id="ARBA00023136"/>
    </source>
</evidence>
<dbReference type="Gene3D" id="1.10.287.1490">
    <property type="match status" value="1"/>
</dbReference>
<dbReference type="GO" id="GO:0000139">
    <property type="term" value="C:Golgi membrane"/>
    <property type="evidence" value="ECO:0000318"/>
    <property type="project" value="GO_Central"/>
</dbReference>
<dbReference type="GO" id="GO:0000301">
    <property type="term" value="P:retrograde transport, vesicle recycling within Golgi"/>
    <property type="evidence" value="ECO:0000318"/>
    <property type="project" value="GO_Central"/>
</dbReference>
<dbReference type="Pfam" id="PF09787">
    <property type="entry name" value="Golgin_A5"/>
    <property type="match status" value="1"/>
</dbReference>
<name>A0A1Y1HP12_KLENI</name>
<evidence type="ECO:0000256" key="8">
    <source>
        <dbReference type="SAM" id="MobiDB-lite"/>
    </source>
</evidence>
<organism evidence="10 11">
    <name type="scientific">Klebsormidium nitens</name>
    <name type="common">Green alga</name>
    <name type="synonym">Ulothrix nitens</name>
    <dbReference type="NCBI Taxonomy" id="105231"/>
    <lineage>
        <taxon>Eukaryota</taxon>
        <taxon>Viridiplantae</taxon>
        <taxon>Streptophyta</taxon>
        <taxon>Klebsormidiophyceae</taxon>
        <taxon>Klebsormidiales</taxon>
        <taxon>Klebsormidiaceae</taxon>
        <taxon>Klebsormidium</taxon>
    </lineage>
</organism>
<accession>A0A1Y1HP12</accession>
<comment type="subcellular location">
    <subcellularLocation>
        <location evidence="1">Golgi apparatus membrane</location>
        <topology evidence="1">Single-pass membrane protein</topology>
    </subcellularLocation>
</comment>
<protein>
    <submittedName>
        <fullName evidence="10">Golgi autoantigen</fullName>
    </submittedName>
</protein>
<keyword evidence="11" id="KW-1185">Reference proteome</keyword>
<dbReference type="OrthoDB" id="248903at2759"/>
<dbReference type="Proteomes" id="UP000054558">
    <property type="component" value="Unassembled WGS sequence"/>
</dbReference>
<evidence type="ECO:0000256" key="9">
    <source>
        <dbReference type="SAM" id="Phobius"/>
    </source>
</evidence>
<sequence>MASWLQNQFKKAEELFEAVDQTAKSVTVLQPKDARRTGRAQAGLKSTLSGQGSRLWKNDQSDPVARPVSRSSSFHKTESDTRVENDIKGSGAATDDDEAAGLNRSLEPDNEAQGSKPPSEPLESESELRDSVGTGADLKEVAQSEVPGGAEKGVESEKLEEGTSGSEAVADDGEGLQKLHGTEDAVTRDPEASGDANGSKPGADSSSEPDVPKDSQKVDLTTGNGTEETPEAPLSDDQSQKNQQETDEVQGLLKKQPTSGQTKEARLARICEKFQKRVAEYKKENEQLEEMLEQSREQQGAFEAEVQRLQQELSTARAGVGAVESSLSTALTAKNAELENLTVALEGAKRQAAMAEGKLAALQANSEALTRGRDMTESKMVQALREELTTVEKRLDEERAAHTSSRQAAAARETELENSMSESTTALARMQRTVDERNQKVADMEHKVSMLEVECSTLNQELQEAEARMRREYTRANSVESDAQTQQINAWREEAERARRAQREAENKFSDLEAEAQKLRVETAALRREHDSSSVQAQAALEKRFRELTELLYSKQTQLETLSSEKAAAVLQLEKEMRRFQEFKDQTERERKVRSRQNMMAEEDVGDMRSLEHSLADYDIKLGKVNANSIRTAAKFLDFGTISAGRFLWRRPLARLGFLFYLVCLHGFIMYLLHRLQIQAERSLAYGAQDYAAAAGLVKPSLSNGETLPG</sequence>
<evidence type="ECO:0000256" key="7">
    <source>
        <dbReference type="SAM" id="Coils"/>
    </source>
</evidence>
<keyword evidence="6 9" id="KW-0472">Membrane</keyword>
<gene>
    <name evidence="10" type="ORF">KFL_000530020</name>
</gene>
<dbReference type="PANTHER" id="PTHR13815">
    <property type="entry name" value="GOLGIN-84"/>
    <property type="match status" value="1"/>
</dbReference>
<keyword evidence="4" id="KW-0333">Golgi apparatus</keyword>
<feature type="region of interest" description="Disordered" evidence="8">
    <location>
        <begin position="392"/>
        <end position="424"/>
    </location>
</feature>
<keyword evidence="2 9" id="KW-0812">Transmembrane</keyword>
<dbReference type="PANTHER" id="PTHR13815:SF7">
    <property type="entry name" value="GOLGIN SUBFAMILY A MEMBER 5"/>
    <property type="match status" value="1"/>
</dbReference>
<feature type="compositionally biased region" description="Basic and acidic residues" evidence="8">
    <location>
        <begin position="152"/>
        <end position="161"/>
    </location>
</feature>
<keyword evidence="5 7" id="KW-0175">Coiled coil</keyword>
<dbReference type="GO" id="GO:0007030">
    <property type="term" value="P:Golgi organization"/>
    <property type="evidence" value="ECO:0000318"/>
    <property type="project" value="GO_Central"/>
</dbReference>
<dbReference type="AlphaFoldDB" id="A0A1Y1HP12"/>
<feature type="compositionally biased region" description="Basic and acidic residues" evidence="8">
    <location>
        <begin position="175"/>
        <end position="191"/>
    </location>
</feature>
<feature type="transmembrane region" description="Helical" evidence="9">
    <location>
        <begin position="653"/>
        <end position="673"/>
    </location>
</feature>
<feature type="coiled-coil region" evidence="7">
    <location>
        <begin position="559"/>
        <end position="590"/>
    </location>
</feature>
<feature type="coiled-coil region" evidence="7">
    <location>
        <begin position="427"/>
        <end position="529"/>
    </location>
</feature>
<feature type="compositionally biased region" description="Basic and acidic residues" evidence="8">
    <location>
        <begin position="392"/>
        <end position="401"/>
    </location>
</feature>
<evidence type="ECO:0000313" key="10">
    <source>
        <dbReference type="EMBL" id="GAQ80374.1"/>
    </source>
</evidence>
<feature type="compositionally biased region" description="Polar residues" evidence="8">
    <location>
        <begin position="218"/>
        <end position="227"/>
    </location>
</feature>
<keyword evidence="3 9" id="KW-1133">Transmembrane helix</keyword>
<dbReference type="EMBL" id="DF237002">
    <property type="protein sequence ID" value="GAQ80374.1"/>
    <property type="molecule type" value="Genomic_DNA"/>
</dbReference>
<reference evidence="10 11" key="1">
    <citation type="journal article" date="2014" name="Nat. Commun.">
        <title>Klebsormidium flaccidum genome reveals primary factors for plant terrestrial adaptation.</title>
        <authorList>
            <person name="Hori K."/>
            <person name="Maruyama F."/>
            <person name="Fujisawa T."/>
            <person name="Togashi T."/>
            <person name="Yamamoto N."/>
            <person name="Seo M."/>
            <person name="Sato S."/>
            <person name="Yamada T."/>
            <person name="Mori H."/>
            <person name="Tajima N."/>
            <person name="Moriyama T."/>
            <person name="Ikeuchi M."/>
            <person name="Watanabe M."/>
            <person name="Wada H."/>
            <person name="Kobayashi K."/>
            <person name="Saito M."/>
            <person name="Masuda T."/>
            <person name="Sasaki-Sekimoto Y."/>
            <person name="Mashiguchi K."/>
            <person name="Awai K."/>
            <person name="Shimojima M."/>
            <person name="Masuda S."/>
            <person name="Iwai M."/>
            <person name="Nobusawa T."/>
            <person name="Narise T."/>
            <person name="Kondo S."/>
            <person name="Saito H."/>
            <person name="Sato R."/>
            <person name="Murakawa M."/>
            <person name="Ihara Y."/>
            <person name="Oshima-Yamada Y."/>
            <person name="Ohtaka K."/>
            <person name="Satoh M."/>
            <person name="Sonobe K."/>
            <person name="Ishii M."/>
            <person name="Ohtani R."/>
            <person name="Kanamori-Sato M."/>
            <person name="Honoki R."/>
            <person name="Miyazaki D."/>
            <person name="Mochizuki H."/>
            <person name="Umetsu J."/>
            <person name="Higashi K."/>
            <person name="Shibata D."/>
            <person name="Kamiya Y."/>
            <person name="Sato N."/>
            <person name="Nakamura Y."/>
            <person name="Tabata S."/>
            <person name="Ida S."/>
            <person name="Kurokawa K."/>
            <person name="Ohta H."/>
        </authorList>
    </citation>
    <scope>NUCLEOTIDE SEQUENCE [LARGE SCALE GENOMIC DNA]</scope>
    <source>
        <strain evidence="10 11">NIES-2285</strain>
    </source>
</reference>
<evidence type="ECO:0000313" key="11">
    <source>
        <dbReference type="Proteomes" id="UP000054558"/>
    </source>
</evidence>
<proteinExistence type="predicted"/>
<evidence type="ECO:0000256" key="2">
    <source>
        <dbReference type="ARBA" id="ARBA00022692"/>
    </source>
</evidence>
<feature type="compositionally biased region" description="Basic and acidic residues" evidence="8">
    <location>
        <begin position="75"/>
        <end position="87"/>
    </location>
</feature>
<evidence type="ECO:0000256" key="3">
    <source>
        <dbReference type="ARBA" id="ARBA00022989"/>
    </source>
</evidence>